<reference evidence="3 4" key="1">
    <citation type="submission" date="2017-04" db="EMBL/GenBank/DDBJ databases">
        <title>Compelte genome sequence of WV33.</title>
        <authorList>
            <person name="Lee P.C."/>
        </authorList>
    </citation>
    <scope>NUCLEOTIDE SEQUENCE [LARGE SCALE GENOMIC DNA]</scope>
    <source>
        <strain evidence="3 4">WV33</strain>
    </source>
</reference>
<dbReference type="KEGG" id="ffa:FFWV33_09510"/>
<organism evidence="3 4">
    <name type="scientific">Flavobacterium faecale</name>
    <dbReference type="NCBI Taxonomy" id="1355330"/>
    <lineage>
        <taxon>Bacteria</taxon>
        <taxon>Pseudomonadati</taxon>
        <taxon>Bacteroidota</taxon>
        <taxon>Flavobacteriia</taxon>
        <taxon>Flavobacteriales</taxon>
        <taxon>Flavobacteriaceae</taxon>
        <taxon>Flavobacterium</taxon>
    </lineage>
</organism>
<evidence type="ECO:0000259" key="2">
    <source>
        <dbReference type="Pfam" id="PF01757"/>
    </source>
</evidence>
<sequence>MKSYFSEFKSFLHIDVNTDRIYGLDILRAVAIIFTVLLHGKYLIESEIYKYILYFVFDGVTIFFVLSGFLIGGILIKLLNTNIINKRLLLSFWIRRWLRTVPTYFLVLTIALALNYFFSPDFVLADKIIYYIFCQNIYTPHPSFFGEAWSLSVEEWFYILIPILIFTFLKLFTVSVNNSILLTSLLIITVTTFFRYYRYLNFSSTDLELWNSTFRYQVATRLDSLMYGISGAYIFQNFNYLWYKFKLHFLTIGLLLILSSKINLFPIKEFGIYNSVFSFSFTSIGILFLLPYFSSVKKGKGFIYKIISKISLISYSMYLIHYSIIRVWLLPLIKNLTTELNPYLIIILIYASYWLLTILFANILYKYFEIPTMNLRNKLTIDPQKT</sequence>
<evidence type="ECO:0000313" key="3">
    <source>
        <dbReference type="EMBL" id="AWG21761.1"/>
    </source>
</evidence>
<dbReference type="EMBL" id="CP020918">
    <property type="protein sequence ID" value="AWG21761.1"/>
    <property type="molecule type" value="Genomic_DNA"/>
</dbReference>
<keyword evidence="4" id="KW-1185">Reference proteome</keyword>
<feature type="transmembrane region" description="Helical" evidence="1">
    <location>
        <begin position="247"/>
        <end position="265"/>
    </location>
</feature>
<keyword evidence="1" id="KW-1133">Transmembrane helix</keyword>
<dbReference type="OrthoDB" id="290051at2"/>
<feature type="transmembrane region" description="Helical" evidence="1">
    <location>
        <begin position="271"/>
        <end position="290"/>
    </location>
</feature>
<dbReference type="GO" id="GO:0016747">
    <property type="term" value="F:acyltransferase activity, transferring groups other than amino-acyl groups"/>
    <property type="evidence" value="ECO:0007669"/>
    <property type="project" value="InterPro"/>
</dbReference>
<evidence type="ECO:0000256" key="1">
    <source>
        <dbReference type="SAM" id="Phobius"/>
    </source>
</evidence>
<feature type="transmembrane region" description="Helical" evidence="1">
    <location>
        <begin position="218"/>
        <end position="235"/>
    </location>
</feature>
<dbReference type="PANTHER" id="PTHR23028:SF53">
    <property type="entry name" value="ACYL_TRANSF_3 DOMAIN-CONTAINING PROTEIN"/>
    <property type="match status" value="1"/>
</dbReference>
<keyword evidence="1" id="KW-0472">Membrane</keyword>
<dbReference type="PANTHER" id="PTHR23028">
    <property type="entry name" value="ACETYLTRANSFERASE"/>
    <property type="match status" value="1"/>
</dbReference>
<dbReference type="InterPro" id="IPR050879">
    <property type="entry name" value="Acyltransferase_3"/>
</dbReference>
<feature type="transmembrane region" description="Helical" evidence="1">
    <location>
        <begin position="344"/>
        <end position="368"/>
    </location>
</feature>
<feature type="transmembrane region" description="Helical" evidence="1">
    <location>
        <begin position="180"/>
        <end position="198"/>
    </location>
</feature>
<feature type="transmembrane region" description="Helical" evidence="1">
    <location>
        <begin position="156"/>
        <end position="173"/>
    </location>
</feature>
<dbReference type="RefSeq" id="WP_108740697.1">
    <property type="nucleotide sequence ID" value="NZ_CP020918.1"/>
</dbReference>
<dbReference type="GO" id="GO:0016020">
    <property type="term" value="C:membrane"/>
    <property type="evidence" value="ECO:0007669"/>
    <property type="project" value="TreeGrafter"/>
</dbReference>
<feature type="transmembrane region" description="Helical" evidence="1">
    <location>
        <begin position="97"/>
        <end position="118"/>
    </location>
</feature>
<gene>
    <name evidence="3" type="ORF">FFWV33_09510</name>
</gene>
<feature type="transmembrane region" description="Helical" evidence="1">
    <location>
        <begin position="51"/>
        <end position="76"/>
    </location>
</feature>
<feature type="transmembrane region" description="Helical" evidence="1">
    <location>
        <begin position="302"/>
        <end position="324"/>
    </location>
</feature>
<dbReference type="AlphaFoldDB" id="A0A2S1LDK6"/>
<name>A0A2S1LDK6_9FLAO</name>
<accession>A0A2S1LDK6</accession>
<dbReference type="InterPro" id="IPR002656">
    <property type="entry name" value="Acyl_transf_3_dom"/>
</dbReference>
<feature type="domain" description="Acyltransferase 3" evidence="2">
    <location>
        <begin position="21"/>
        <end position="360"/>
    </location>
</feature>
<proteinExistence type="predicted"/>
<dbReference type="Pfam" id="PF01757">
    <property type="entry name" value="Acyl_transf_3"/>
    <property type="match status" value="1"/>
</dbReference>
<evidence type="ECO:0000313" key="4">
    <source>
        <dbReference type="Proteomes" id="UP000244527"/>
    </source>
</evidence>
<keyword evidence="1" id="KW-0812">Transmembrane</keyword>
<feature type="transmembrane region" description="Helical" evidence="1">
    <location>
        <begin position="21"/>
        <end position="39"/>
    </location>
</feature>
<dbReference type="GO" id="GO:0000271">
    <property type="term" value="P:polysaccharide biosynthetic process"/>
    <property type="evidence" value="ECO:0007669"/>
    <property type="project" value="TreeGrafter"/>
</dbReference>
<dbReference type="Proteomes" id="UP000244527">
    <property type="component" value="Chromosome"/>
</dbReference>
<protein>
    <recommendedName>
        <fullName evidence="2">Acyltransferase 3 domain-containing protein</fullName>
    </recommendedName>
</protein>